<keyword evidence="1" id="KW-0812">Transmembrane</keyword>
<feature type="transmembrane region" description="Helical" evidence="1">
    <location>
        <begin position="134"/>
        <end position="155"/>
    </location>
</feature>
<accession>A0A7S3LG12</accession>
<evidence type="ECO:0000256" key="1">
    <source>
        <dbReference type="SAM" id="Phobius"/>
    </source>
</evidence>
<gene>
    <name evidence="2" type="ORF">ACOF00016_LOCUS17940</name>
</gene>
<organism evidence="2">
    <name type="scientific">Amphora coffeiformis</name>
    <dbReference type="NCBI Taxonomy" id="265554"/>
    <lineage>
        <taxon>Eukaryota</taxon>
        <taxon>Sar</taxon>
        <taxon>Stramenopiles</taxon>
        <taxon>Ochrophyta</taxon>
        <taxon>Bacillariophyta</taxon>
        <taxon>Bacillariophyceae</taxon>
        <taxon>Bacillariophycidae</taxon>
        <taxon>Thalassiophysales</taxon>
        <taxon>Catenulaceae</taxon>
        <taxon>Amphora</taxon>
    </lineage>
</organism>
<reference evidence="2" key="1">
    <citation type="submission" date="2021-01" db="EMBL/GenBank/DDBJ databases">
        <authorList>
            <person name="Corre E."/>
            <person name="Pelletier E."/>
            <person name="Niang G."/>
            <person name="Scheremetjew M."/>
            <person name="Finn R."/>
            <person name="Kale V."/>
            <person name="Holt S."/>
            <person name="Cochrane G."/>
            <person name="Meng A."/>
            <person name="Brown T."/>
            <person name="Cohen L."/>
        </authorList>
    </citation>
    <scope>NUCLEOTIDE SEQUENCE</scope>
    <source>
        <strain evidence="2">CCMP127</strain>
    </source>
</reference>
<protein>
    <submittedName>
        <fullName evidence="2">Uncharacterized protein</fullName>
    </submittedName>
</protein>
<keyword evidence="1" id="KW-1133">Transmembrane helix</keyword>
<dbReference type="AlphaFoldDB" id="A0A7S3LG12"/>
<name>A0A7S3LG12_9STRA</name>
<dbReference type="EMBL" id="HBIM01024222">
    <property type="protein sequence ID" value="CAE0421297.1"/>
    <property type="molecule type" value="Transcribed_RNA"/>
</dbReference>
<keyword evidence="1" id="KW-0472">Membrane</keyword>
<evidence type="ECO:0000313" key="2">
    <source>
        <dbReference type="EMBL" id="CAE0421297.1"/>
    </source>
</evidence>
<sequence length="159" mass="17999">MTVNRTSGPILAQQDLGRHLIECGHRINRLQRISELDFFQTPASKANRKRTIFENRKEWLADILEDLTRAQGEQSLRGNQWTVQYDHSHSRSHPRGMSNPELANRSGSMLYLYCGMKMTTTSSKTLTVDPTTVFLSWSTLGSGLLFGAAVATWLLELQC</sequence>
<proteinExistence type="predicted"/>